<comment type="catalytic activity">
    <reaction evidence="10">
        <text>L-threonyl-[protein] + ATP = O-phospho-L-threonyl-[protein] + ADP + H(+)</text>
        <dbReference type="Rhea" id="RHEA:46608"/>
        <dbReference type="Rhea" id="RHEA-COMP:11060"/>
        <dbReference type="Rhea" id="RHEA-COMP:11605"/>
        <dbReference type="ChEBI" id="CHEBI:15378"/>
        <dbReference type="ChEBI" id="CHEBI:30013"/>
        <dbReference type="ChEBI" id="CHEBI:30616"/>
        <dbReference type="ChEBI" id="CHEBI:61977"/>
        <dbReference type="ChEBI" id="CHEBI:456216"/>
        <dbReference type="EC" id="2.7.11.1"/>
    </reaction>
</comment>
<feature type="domain" description="Protein kinase" evidence="13">
    <location>
        <begin position="48"/>
        <end position="300"/>
    </location>
</feature>
<dbReference type="EC" id="2.7.11.1" evidence="2"/>
<reference evidence="14" key="1">
    <citation type="submission" date="2019-05" db="EMBL/GenBank/DDBJ databases">
        <title>Annotation for the trematode Fasciolopsis buski.</title>
        <authorList>
            <person name="Choi Y.-J."/>
        </authorList>
    </citation>
    <scope>NUCLEOTIDE SEQUENCE</scope>
    <source>
        <strain evidence="14">HT</strain>
        <tissue evidence="14">Whole worm</tissue>
    </source>
</reference>
<keyword evidence="15" id="KW-1185">Reference proteome</keyword>
<dbReference type="SUPFAM" id="SSF56112">
    <property type="entry name" value="Protein kinase-like (PK-like)"/>
    <property type="match status" value="1"/>
</dbReference>
<feature type="compositionally biased region" description="Polar residues" evidence="12">
    <location>
        <begin position="488"/>
        <end position="508"/>
    </location>
</feature>
<dbReference type="EMBL" id="LUCM01004871">
    <property type="protein sequence ID" value="KAA0193696.1"/>
    <property type="molecule type" value="Genomic_DNA"/>
</dbReference>
<feature type="region of interest" description="Disordered" evidence="12">
    <location>
        <begin position="618"/>
        <end position="642"/>
    </location>
</feature>
<dbReference type="InterPro" id="IPR051138">
    <property type="entry name" value="PIM_Ser/Thr_kinase"/>
</dbReference>
<evidence type="ECO:0000256" key="3">
    <source>
        <dbReference type="ARBA" id="ARBA00016885"/>
    </source>
</evidence>
<evidence type="ECO:0000256" key="11">
    <source>
        <dbReference type="ARBA" id="ARBA00048679"/>
    </source>
</evidence>
<evidence type="ECO:0000313" key="14">
    <source>
        <dbReference type="EMBL" id="KAA0193696.1"/>
    </source>
</evidence>
<evidence type="ECO:0000259" key="13">
    <source>
        <dbReference type="PROSITE" id="PS50011"/>
    </source>
</evidence>
<gene>
    <name evidence="14" type="ORF">FBUS_00768</name>
</gene>
<evidence type="ECO:0000256" key="1">
    <source>
        <dbReference type="ARBA" id="ARBA00004192"/>
    </source>
</evidence>
<keyword evidence="6" id="KW-0547">Nucleotide-binding</keyword>
<keyword evidence="4" id="KW-0723">Serine/threonine-protein kinase</keyword>
<feature type="region of interest" description="Disordered" evidence="12">
    <location>
        <begin position="487"/>
        <end position="525"/>
    </location>
</feature>
<evidence type="ECO:0000256" key="8">
    <source>
        <dbReference type="ARBA" id="ARBA00022840"/>
    </source>
</evidence>
<dbReference type="PROSITE" id="PS50011">
    <property type="entry name" value="PROTEIN_KINASE_DOM"/>
    <property type="match status" value="1"/>
</dbReference>
<feature type="compositionally biased region" description="Low complexity" evidence="12">
    <location>
        <begin position="618"/>
        <end position="633"/>
    </location>
</feature>
<dbReference type="PANTHER" id="PTHR22984:SF25">
    <property type="entry name" value="PROTEIN KINASE DOMAIN-CONTAINING PROTEIN"/>
    <property type="match status" value="1"/>
</dbReference>
<evidence type="ECO:0000256" key="4">
    <source>
        <dbReference type="ARBA" id="ARBA00022527"/>
    </source>
</evidence>
<evidence type="ECO:0000256" key="7">
    <source>
        <dbReference type="ARBA" id="ARBA00022777"/>
    </source>
</evidence>
<dbReference type="InterPro" id="IPR000719">
    <property type="entry name" value="Prot_kinase_dom"/>
</dbReference>
<dbReference type="GO" id="GO:0005524">
    <property type="term" value="F:ATP binding"/>
    <property type="evidence" value="ECO:0007669"/>
    <property type="project" value="UniProtKB-KW"/>
</dbReference>
<keyword evidence="9" id="KW-1035">Host cytoplasm</keyword>
<name>A0A8E0S1J1_9TREM</name>
<feature type="region of interest" description="Disordered" evidence="12">
    <location>
        <begin position="425"/>
        <end position="454"/>
    </location>
</feature>
<dbReference type="GO" id="GO:0004674">
    <property type="term" value="F:protein serine/threonine kinase activity"/>
    <property type="evidence" value="ECO:0007669"/>
    <property type="project" value="UniProtKB-KW"/>
</dbReference>
<dbReference type="Gene3D" id="3.30.200.20">
    <property type="entry name" value="Phosphorylase Kinase, domain 1"/>
    <property type="match status" value="1"/>
</dbReference>
<evidence type="ECO:0000256" key="2">
    <source>
        <dbReference type="ARBA" id="ARBA00012513"/>
    </source>
</evidence>
<dbReference type="PANTHER" id="PTHR22984">
    <property type="entry name" value="SERINE/THREONINE-PROTEIN KINASE PIM"/>
    <property type="match status" value="1"/>
</dbReference>
<dbReference type="InterPro" id="IPR008271">
    <property type="entry name" value="Ser/Thr_kinase_AS"/>
</dbReference>
<dbReference type="PROSITE" id="PS00108">
    <property type="entry name" value="PROTEIN_KINASE_ST"/>
    <property type="match status" value="1"/>
</dbReference>
<keyword evidence="7" id="KW-0418">Kinase</keyword>
<accession>A0A8E0S1J1</accession>
<evidence type="ECO:0000256" key="6">
    <source>
        <dbReference type="ARBA" id="ARBA00022741"/>
    </source>
</evidence>
<dbReference type="InterPro" id="IPR011009">
    <property type="entry name" value="Kinase-like_dom_sf"/>
</dbReference>
<protein>
    <recommendedName>
        <fullName evidence="3">Serine/threonine-protein kinase 1</fullName>
        <ecNumber evidence="2">2.7.11.1</ecNumber>
    </recommendedName>
</protein>
<sequence length="757" mass="82121">MAQVATHYSSTRTNFQLPPNGRLVRRSSQELGLQIVIREGHTAFLQRYVLGTRFGGGGFGHVHQARRLCDNHEVVVKEIRSDKVPCWCQVDSQLMPMEVVLLAMCQGLPGVVGFLDAFNLGQSWVIVMDRVSDTTCDMFDYIGERGTLPEREAAHYFHQLAGILLACHRVGVLHRDIKDENILINRATNELVLIDFGSGAFLESRLYTDFDGTRVYCPPEWILNSCYHGKQAEVWSLGVLLYDMLCGDIPFVNDKGIIGGKLRYRNEDLSEEARDLIRSCLNMDPEKRPTLLEILQHPWMSRYRPTRDDRQPASTLTALLAVDDAATLSAEQKLELAAADNDNISSPSVTRDPVARCLLSTHGAGNLFASSLSSISSSPPSVWDLEFLDEESKLTCPAFDLDRHASVKDTLQSSNTTRTDLHTHVQFESAPKASTRPLGLSSQPTEKREQMSTNNEMGCINDYCEHSSLGNIRSSMGSNEQLKEQFCMHSSSPGVSAEPSTISNQPRLHSNESGSSSGYYSRSDSLSSNESRQLISATTAGSSDTCLTSSHAASVMCVPSAVTAVTATRSPCSSTVLTTSHSLSRPGRVPVHSHCWRSGSAGIASSACSSCGSSPSSSASSSSSSSVSSNASSNKLNPSHALIPPTVSPTSALYATGLFQWPLLFSTHKPTAVPASPALLQSMRPASTHPVVSSSAPVTQGSPVVSISVRSASDQIDRLCQSFCPTSPTVSVSHSHKPTAWYWGDGTRLDHNWRPVP</sequence>
<dbReference type="Pfam" id="PF00069">
    <property type="entry name" value="Pkinase"/>
    <property type="match status" value="1"/>
</dbReference>
<dbReference type="OrthoDB" id="193931at2759"/>
<evidence type="ECO:0000256" key="12">
    <source>
        <dbReference type="SAM" id="MobiDB-lite"/>
    </source>
</evidence>
<keyword evidence="8" id="KW-0067">ATP-binding</keyword>
<dbReference type="AlphaFoldDB" id="A0A8E0S1J1"/>
<evidence type="ECO:0000256" key="10">
    <source>
        <dbReference type="ARBA" id="ARBA00047899"/>
    </source>
</evidence>
<evidence type="ECO:0000256" key="5">
    <source>
        <dbReference type="ARBA" id="ARBA00022679"/>
    </source>
</evidence>
<dbReference type="Gene3D" id="1.10.510.10">
    <property type="entry name" value="Transferase(Phosphotransferase) domain 1"/>
    <property type="match status" value="1"/>
</dbReference>
<comment type="caution">
    <text evidence="14">The sequence shown here is derived from an EMBL/GenBank/DDBJ whole genome shotgun (WGS) entry which is preliminary data.</text>
</comment>
<dbReference type="GO" id="GO:0005737">
    <property type="term" value="C:cytoplasm"/>
    <property type="evidence" value="ECO:0007669"/>
    <property type="project" value="TreeGrafter"/>
</dbReference>
<keyword evidence="5" id="KW-0808">Transferase</keyword>
<proteinExistence type="predicted"/>
<dbReference type="SMART" id="SM00220">
    <property type="entry name" value="S_TKc"/>
    <property type="match status" value="1"/>
</dbReference>
<dbReference type="Proteomes" id="UP000728185">
    <property type="component" value="Unassembled WGS sequence"/>
</dbReference>
<evidence type="ECO:0000313" key="15">
    <source>
        <dbReference type="Proteomes" id="UP000728185"/>
    </source>
</evidence>
<feature type="compositionally biased region" description="Low complexity" evidence="12">
    <location>
        <begin position="511"/>
        <end position="525"/>
    </location>
</feature>
<dbReference type="GO" id="GO:0030430">
    <property type="term" value="C:host cell cytoplasm"/>
    <property type="evidence" value="ECO:0007669"/>
    <property type="project" value="UniProtKB-SubCell"/>
</dbReference>
<organism evidence="14 15">
    <name type="scientific">Fasciolopsis buskii</name>
    <dbReference type="NCBI Taxonomy" id="27845"/>
    <lineage>
        <taxon>Eukaryota</taxon>
        <taxon>Metazoa</taxon>
        <taxon>Spiralia</taxon>
        <taxon>Lophotrochozoa</taxon>
        <taxon>Platyhelminthes</taxon>
        <taxon>Trematoda</taxon>
        <taxon>Digenea</taxon>
        <taxon>Plagiorchiida</taxon>
        <taxon>Echinostomata</taxon>
        <taxon>Echinostomatoidea</taxon>
        <taxon>Fasciolidae</taxon>
        <taxon>Fasciolopsis</taxon>
    </lineage>
</organism>
<comment type="subcellular location">
    <subcellularLocation>
        <location evidence="1">Host cytoplasm</location>
    </subcellularLocation>
</comment>
<comment type="catalytic activity">
    <reaction evidence="11">
        <text>L-seryl-[protein] + ATP = O-phospho-L-seryl-[protein] + ADP + H(+)</text>
        <dbReference type="Rhea" id="RHEA:17989"/>
        <dbReference type="Rhea" id="RHEA-COMP:9863"/>
        <dbReference type="Rhea" id="RHEA-COMP:11604"/>
        <dbReference type="ChEBI" id="CHEBI:15378"/>
        <dbReference type="ChEBI" id="CHEBI:29999"/>
        <dbReference type="ChEBI" id="CHEBI:30616"/>
        <dbReference type="ChEBI" id="CHEBI:83421"/>
        <dbReference type="ChEBI" id="CHEBI:456216"/>
        <dbReference type="EC" id="2.7.11.1"/>
    </reaction>
</comment>
<evidence type="ECO:0000256" key="9">
    <source>
        <dbReference type="ARBA" id="ARBA00023200"/>
    </source>
</evidence>